<dbReference type="GO" id="GO:0051537">
    <property type="term" value="F:2 iron, 2 sulfur cluster binding"/>
    <property type="evidence" value="ECO:0007669"/>
    <property type="project" value="TreeGrafter"/>
</dbReference>
<dbReference type="Proteomes" id="UP000240811">
    <property type="component" value="Unassembled WGS sequence"/>
</dbReference>
<reference evidence="4" key="1">
    <citation type="submission" date="2018-02" db="EMBL/GenBank/DDBJ databases">
        <title>Genome sequence of Candidatus Liberibacter europaeus.</title>
        <authorList>
            <person name="Frampton R.A."/>
            <person name="Thompson S.M."/>
            <person name="David C."/>
            <person name="Addison S.M."/>
            <person name="Smith G.R."/>
        </authorList>
    </citation>
    <scope>NUCLEOTIDE SEQUENCE [LARGE SCALE GENOMIC DNA]</scope>
</reference>
<gene>
    <name evidence="3" type="ORF">C4617_03710</name>
</gene>
<feature type="domain" description="Core" evidence="2">
    <location>
        <begin position="7"/>
        <end position="108"/>
    </location>
</feature>
<accession>A0A2T4VX18</accession>
<proteinExistence type="inferred from homology"/>
<protein>
    <submittedName>
        <fullName evidence="3">FeS assembly scaffold SufA</fullName>
    </submittedName>
</protein>
<organism evidence="3 4">
    <name type="scientific">Candidatus Liberibacter europaeus</name>
    <dbReference type="NCBI Taxonomy" id="744859"/>
    <lineage>
        <taxon>Bacteria</taxon>
        <taxon>Pseudomonadati</taxon>
        <taxon>Pseudomonadota</taxon>
        <taxon>Alphaproteobacteria</taxon>
        <taxon>Hyphomicrobiales</taxon>
        <taxon>Rhizobiaceae</taxon>
        <taxon>Liberibacter</taxon>
    </lineage>
</organism>
<dbReference type="Gene3D" id="2.60.300.12">
    <property type="entry name" value="HesB-like domain"/>
    <property type="match status" value="1"/>
</dbReference>
<dbReference type="PANTHER" id="PTHR10072:SF41">
    <property type="entry name" value="IRON-SULFUR CLUSTER ASSEMBLY 1 HOMOLOG, MITOCHONDRIAL"/>
    <property type="match status" value="1"/>
</dbReference>
<dbReference type="InterPro" id="IPR016092">
    <property type="entry name" value="ATAP"/>
</dbReference>
<evidence type="ECO:0000313" key="3">
    <source>
        <dbReference type="EMBL" id="PTL86322.1"/>
    </source>
</evidence>
<evidence type="ECO:0000256" key="1">
    <source>
        <dbReference type="ARBA" id="ARBA00006718"/>
    </source>
</evidence>
<dbReference type="SUPFAM" id="SSF89360">
    <property type="entry name" value="HesB-like domain"/>
    <property type="match status" value="1"/>
</dbReference>
<dbReference type="NCBIfam" id="TIGR00049">
    <property type="entry name" value="iron-sulfur cluster assembly accessory protein"/>
    <property type="match status" value="1"/>
</dbReference>
<dbReference type="EMBL" id="PSQJ01000004">
    <property type="protein sequence ID" value="PTL86322.1"/>
    <property type="molecule type" value="Genomic_DNA"/>
</dbReference>
<dbReference type="Pfam" id="PF01521">
    <property type="entry name" value="Fe-S_biosyn"/>
    <property type="match status" value="1"/>
</dbReference>
<dbReference type="GO" id="GO:0016226">
    <property type="term" value="P:iron-sulfur cluster assembly"/>
    <property type="evidence" value="ECO:0007669"/>
    <property type="project" value="InterPro"/>
</dbReference>
<dbReference type="InterPro" id="IPR035903">
    <property type="entry name" value="HesB-like_dom_sf"/>
</dbReference>
<dbReference type="InterPro" id="IPR000361">
    <property type="entry name" value="ATAP_core_dom"/>
</dbReference>
<evidence type="ECO:0000259" key="2">
    <source>
        <dbReference type="Pfam" id="PF01521"/>
    </source>
</evidence>
<dbReference type="AlphaFoldDB" id="A0A2T4VX18"/>
<dbReference type="InterPro" id="IPR050322">
    <property type="entry name" value="Fe-S_cluster_asmbl/transfer"/>
</dbReference>
<evidence type="ECO:0000313" key="4">
    <source>
        <dbReference type="Proteomes" id="UP000240811"/>
    </source>
</evidence>
<comment type="similarity">
    <text evidence="1">Belongs to the HesB/IscA family.</text>
</comment>
<dbReference type="PANTHER" id="PTHR10072">
    <property type="entry name" value="IRON-SULFUR CLUSTER ASSEMBLY PROTEIN"/>
    <property type="match status" value="1"/>
</dbReference>
<dbReference type="GO" id="GO:0005737">
    <property type="term" value="C:cytoplasm"/>
    <property type="evidence" value="ECO:0007669"/>
    <property type="project" value="TreeGrafter"/>
</dbReference>
<name>A0A2T4VX18_9HYPH</name>
<comment type="caution">
    <text evidence="3">The sequence shown here is derived from an EMBL/GenBank/DDBJ whole genome shotgun (WGS) entry which is preliminary data.</text>
</comment>
<sequence>MISADIITVTEDAISRIKDIVKDSGKNAQGIRISLKKSGCAGLEYVVDLVTNPLDGDNLLEKNDVKIWIDPSALLYIFGMEIDFEETKLRSGFIFHNPNQISSCGCGKSVELKHFDLEKNYHDKSR</sequence>